<evidence type="ECO:0008006" key="3">
    <source>
        <dbReference type="Google" id="ProtNLM"/>
    </source>
</evidence>
<dbReference type="EMBL" id="OZ034813">
    <property type="protein sequence ID" value="CAL1356965.1"/>
    <property type="molecule type" value="Genomic_DNA"/>
</dbReference>
<gene>
    <name evidence="1" type="ORF">LTRI10_LOCUS4629</name>
</gene>
<organism evidence="1 2">
    <name type="scientific">Linum trigynum</name>
    <dbReference type="NCBI Taxonomy" id="586398"/>
    <lineage>
        <taxon>Eukaryota</taxon>
        <taxon>Viridiplantae</taxon>
        <taxon>Streptophyta</taxon>
        <taxon>Embryophyta</taxon>
        <taxon>Tracheophyta</taxon>
        <taxon>Spermatophyta</taxon>
        <taxon>Magnoliopsida</taxon>
        <taxon>eudicotyledons</taxon>
        <taxon>Gunneridae</taxon>
        <taxon>Pentapetalae</taxon>
        <taxon>rosids</taxon>
        <taxon>fabids</taxon>
        <taxon>Malpighiales</taxon>
        <taxon>Linaceae</taxon>
        <taxon>Linum</taxon>
    </lineage>
</organism>
<sequence>MKKPFSSYGLLPLRTPLKINCLVTVVLFYRLSHAATDEDTADNHNRCLLATDLPVKLLTVSFEIAAPLLPPRPPSYSRGSAVNKLARRLHHLRR</sequence>
<name>A0AAV2CK73_9ROSI</name>
<accession>A0AAV2CK73</accession>
<keyword evidence="2" id="KW-1185">Reference proteome</keyword>
<protein>
    <recommendedName>
        <fullName evidence="3">Secreted protein</fullName>
    </recommendedName>
</protein>
<dbReference type="Proteomes" id="UP001497516">
    <property type="component" value="Chromosome 1"/>
</dbReference>
<reference evidence="1 2" key="1">
    <citation type="submission" date="2024-04" db="EMBL/GenBank/DDBJ databases">
        <authorList>
            <person name="Fracassetti M."/>
        </authorList>
    </citation>
    <scope>NUCLEOTIDE SEQUENCE [LARGE SCALE GENOMIC DNA]</scope>
</reference>
<evidence type="ECO:0000313" key="1">
    <source>
        <dbReference type="EMBL" id="CAL1356965.1"/>
    </source>
</evidence>
<proteinExistence type="predicted"/>
<evidence type="ECO:0000313" key="2">
    <source>
        <dbReference type="Proteomes" id="UP001497516"/>
    </source>
</evidence>
<dbReference type="AlphaFoldDB" id="A0AAV2CK73"/>